<reference evidence="1" key="1">
    <citation type="submission" date="2016-01" db="EMBL/GenBank/DDBJ databases">
        <authorList>
            <person name="Peeters C."/>
        </authorList>
    </citation>
    <scope>NUCLEOTIDE SEQUENCE [LARGE SCALE GENOMIC DNA]</scope>
    <source>
        <strain evidence="1">LMG 29318</strain>
    </source>
</reference>
<proteinExistence type="predicted"/>
<accession>A0A158CF65</accession>
<dbReference type="OrthoDB" id="9098193at2"/>
<dbReference type="EMBL" id="FCOF02000029">
    <property type="protein sequence ID" value="SAK80974.1"/>
    <property type="molecule type" value="Genomic_DNA"/>
</dbReference>
<comment type="caution">
    <text evidence="1">The sequence shown here is derived from an EMBL/GenBank/DDBJ whole genome shotgun (WGS) entry which is preliminary data.</text>
</comment>
<dbReference type="AlphaFoldDB" id="A0A158CF65"/>
<sequence length="86" mass="9108">MNLTTAGSSGWKSLEEVQAGSGGSIESMGGYRYLKASSNSVYVDYNGTICYGEFESAGDIHDISAAAYNRIAADFVAQREVAALKQ</sequence>
<gene>
    <name evidence="1" type="ORF">AWB75_05048</name>
</gene>
<protein>
    <submittedName>
        <fullName evidence="1">Uncharacterized protein</fullName>
    </submittedName>
</protein>
<dbReference type="RefSeq" id="WP_061126781.1">
    <property type="nucleotide sequence ID" value="NZ_FCOF02000029.1"/>
</dbReference>
<evidence type="ECO:0000313" key="2">
    <source>
        <dbReference type="Proteomes" id="UP000054870"/>
    </source>
</evidence>
<organism evidence="1 2">
    <name type="scientific">Caballeronia catudaia</name>
    <dbReference type="NCBI Taxonomy" id="1777136"/>
    <lineage>
        <taxon>Bacteria</taxon>
        <taxon>Pseudomonadati</taxon>
        <taxon>Pseudomonadota</taxon>
        <taxon>Betaproteobacteria</taxon>
        <taxon>Burkholderiales</taxon>
        <taxon>Burkholderiaceae</taxon>
        <taxon>Caballeronia</taxon>
    </lineage>
</organism>
<name>A0A158CF65_9BURK</name>
<dbReference type="Proteomes" id="UP000054870">
    <property type="component" value="Unassembled WGS sequence"/>
</dbReference>
<evidence type="ECO:0000313" key="1">
    <source>
        <dbReference type="EMBL" id="SAK80974.1"/>
    </source>
</evidence>
<keyword evidence="2" id="KW-1185">Reference proteome</keyword>